<dbReference type="PANTHER" id="PTHR21676:SF6">
    <property type="entry name" value="PROTEIN STUM"/>
    <property type="match status" value="1"/>
</dbReference>
<evidence type="ECO:0008006" key="9">
    <source>
        <dbReference type="Google" id="ProtNLM"/>
    </source>
</evidence>
<evidence type="ECO:0000256" key="2">
    <source>
        <dbReference type="ARBA" id="ARBA00022692"/>
    </source>
</evidence>
<evidence type="ECO:0000256" key="4">
    <source>
        <dbReference type="ARBA" id="ARBA00023136"/>
    </source>
</evidence>
<comment type="subcellular location">
    <subcellularLocation>
        <location evidence="1">Membrane</location>
        <topology evidence="1">Multi-pass membrane protein</topology>
    </subcellularLocation>
</comment>
<feature type="region of interest" description="Disordered" evidence="5">
    <location>
        <begin position="1"/>
        <end position="39"/>
    </location>
</feature>
<protein>
    <recommendedName>
        <fullName evidence="9">Protein SPEC3</fullName>
    </recommendedName>
</protein>
<feature type="transmembrane region" description="Helical" evidence="6">
    <location>
        <begin position="95"/>
        <end position="121"/>
    </location>
</feature>
<evidence type="ECO:0000256" key="6">
    <source>
        <dbReference type="SAM" id="Phobius"/>
    </source>
</evidence>
<evidence type="ECO:0000256" key="3">
    <source>
        <dbReference type="ARBA" id="ARBA00022989"/>
    </source>
</evidence>
<evidence type="ECO:0000256" key="5">
    <source>
        <dbReference type="SAM" id="MobiDB-lite"/>
    </source>
</evidence>
<keyword evidence="3 6" id="KW-1133">Transmembrane helix</keyword>
<reference evidence="7 8" key="1">
    <citation type="submission" date="2024-02" db="EMBL/GenBank/DDBJ databases">
        <authorList>
            <person name="Daric V."/>
            <person name="Darras S."/>
        </authorList>
    </citation>
    <scope>NUCLEOTIDE SEQUENCE [LARGE SCALE GENOMIC DNA]</scope>
</reference>
<organism evidence="7 8">
    <name type="scientific">Clavelina lepadiformis</name>
    <name type="common">Light-bulb sea squirt</name>
    <name type="synonym">Ascidia lepadiformis</name>
    <dbReference type="NCBI Taxonomy" id="159417"/>
    <lineage>
        <taxon>Eukaryota</taxon>
        <taxon>Metazoa</taxon>
        <taxon>Chordata</taxon>
        <taxon>Tunicata</taxon>
        <taxon>Ascidiacea</taxon>
        <taxon>Aplousobranchia</taxon>
        <taxon>Clavelinidae</taxon>
        <taxon>Clavelina</taxon>
    </lineage>
</organism>
<evidence type="ECO:0000313" key="7">
    <source>
        <dbReference type="EMBL" id="CAK8672240.1"/>
    </source>
</evidence>
<evidence type="ECO:0000313" key="8">
    <source>
        <dbReference type="Proteomes" id="UP001642483"/>
    </source>
</evidence>
<dbReference type="PANTHER" id="PTHR21676">
    <property type="entry name" value="PROTEIN STUM"/>
    <property type="match status" value="1"/>
</dbReference>
<comment type="caution">
    <text evidence="7">The sequence shown here is derived from an EMBL/GenBank/DDBJ whole genome shotgun (WGS) entry which is preliminary data.</text>
</comment>
<gene>
    <name evidence="7" type="ORF">CVLEPA_LOCUS1217</name>
</gene>
<accession>A0ABP0F1B7</accession>
<keyword evidence="2 6" id="KW-0812">Transmembrane</keyword>
<dbReference type="Pfam" id="PF15795">
    <property type="entry name" value="Spec3"/>
    <property type="match status" value="1"/>
</dbReference>
<keyword evidence="4 6" id="KW-0472">Membrane</keyword>
<feature type="transmembrane region" description="Helical" evidence="6">
    <location>
        <begin position="141"/>
        <end position="169"/>
    </location>
</feature>
<proteinExistence type="predicted"/>
<evidence type="ECO:0000256" key="1">
    <source>
        <dbReference type="ARBA" id="ARBA00004141"/>
    </source>
</evidence>
<keyword evidence="8" id="KW-1185">Reference proteome</keyword>
<dbReference type="Proteomes" id="UP001642483">
    <property type="component" value="Unassembled WGS sequence"/>
</dbReference>
<name>A0ABP0F1B7_CLALP</name>
<sequence>METTYENVNATEKMQPPPYSPNANFSPQPPQMMQTPPQTQMQPNLVNQTNISMVNPNPPQGGYYPQPPPNPVTYVTQTTTMHAGSLQSSIPIMPMCLAIILCIVNCLIPGFGTIIASFTVFCCANVGQSGSSNCGVFCLNFWIGWAQMFTVFFFLAGWIWSIIWGVYFISNASQYGKAGIVSTTTTTAAIPQPIPQYTGVQTVTSY</sequence>
<feature type="compositionally biased region" description="Polar residues" evidence="5">
    <location>
        <begin position="1"/>
        <end position="12"/>
    </location>
</feature>
<dbReference type="EMBL" id="CAWYQH010000001">
    <property type="protein sequence ID" value="CAK8672240.1"/>
    <property type="molecule type" value="Genomic_DNA"/>
</dbReference>
<dbReference type="InterPro" id="IPR026673">
    <property type="entry name" value="SPEC3/Stum"/>
</dbReference>